<dbReference type="RefSeq" id="WP_266054644.1">
    <property type="nucleotide sequence ID" value="NZ_JAPFQN010000001.1"/>
</dbReference>
<organism evidence="2 3">
    <name type="scientific">Mangrovivirga halotolerans</name>
    <dbReference type="NCBI Taxonomy" id="2993936"/>
    <lineage>
        <taxon>Bacteria</taxon>
        <taxon>Pseudomonadati</taxon>
        <taxon>Bacteroidota</taxon>
        <taxon>Cytophagia</taxon>
        <taxon>Cytophagales</taxon>
        <taxon>Mangrovivirgaceae</taxon>
        <taxon>Mangrovivirga</taxon>
    </lineage>
</organism>
<dbReference type="InterPro" id="IPR050194">
    <property type="entry name" value="Glycosyltransferase_grp1"/>
</dbReference>
<dbReference type="Gene3D" id="3.40.50.2000">
    <property type="entry name" value="Glycogen Phosphorylase B"/>
    <property type="match status" value="2"/>
</dbReference>
<proteinExistence type="predicted"/>
<sequence>MHNILIISYYWPPSGGGGVQRWLKFTKYLPEFGVKPIVFTPENPTFAFKDESLLKDIDEELEVIKFPIWEPYKLLPGKSDSEKKAGQAFDNKNRTLFQEMIVWARGNLIVPDPRVFWVKPSVKFLSQWLKDRNIDMIISTGPPHSMHLIGQKLSKKTGIPWIADFRDPWSEWHQLKHLKVSSPVLKIHRMYEKKVFKNAKAVITVSPGMGDDLQRLGARNVKVISNGFDHEDIPEKLNELSPNKFLISYVGTIDDLRDPKPFLKALKQWLDEYPARIEETEVRIHGIISESFFGNMLTDPTLDRVVKIGEYLSHDEVFDLVGQSAALLLLLSKFANSKGFLTGKLFEYVASGRPIIGVIDEEGDAAELIRDGEYGWVADPDDINKIKANIDLAYNQYKDNSKDGYKIRKESPYSRKNLSKKLASVITEEIGKN</sequence>
<dbReference type="SUPFAM" id="SSF53756">
    <property type="entry name" value="UDP-Glycosyltransferase/glycogen phosphorylase"/>
    <property type="match status" value="1"/>
</dbReference>
<dbReference type="Proteomes" id="UP001209885">
    <property type="component" value="Unassembled WGS sequence"/>
</dbReference>
<dbReference type="PANTHER" id="PTHR45947">
    <property type="entry name" value="SULFOQUINOVOSYL TRANSFERASE SQD2"/>
    <property type="match status" value="1"/>
</dbReference>
<reference evidence="2 3" key="1">
    <citation type="submission" date="2022-11" db="EMBL/GenBank/DDBJ databases">
        <title>The characterization of three novel Bacteroidetes species and genomic analysis of their roles in tidal elemental geochemical cycles.</title>
        <authorList>
            <person name="Ma K."/>
        </authorList>
    </citation>
    <scope>NUCLEOTIDE SEQUENCE [LARGE SCALE GENOMIC DNA]</scope>
    <source>
        <strain evidence="2 3">M17</strain>
    </source>
</reference>
<dbReference type="CDD" id="cd03794">
    <property type="entry name" value="GT4_WbuB-like"/>
    <property type="match status" value="1"/>
</dbReference>
<evidence type="ECO:0000313" key="3">
    <source>
        <dbReference type="Proteomes" id="UP001209885"/>
    </source>
</evidence>
<accession>A0ABT3RM24</accession>
<evidence type="ECO:0000313" key="2">
    <source>
        <dbReference type="EMBL" id="MCX2742408.1"/>
    </source>
</evidence>
<dbReference type="Pfam" id="PF13439">
    <property type="entry name" value="Glyco_transf_4"/>
    <property type="match status" value="1"/>
</dbReference>
<protein>
    <submittedName>
        <fullName evidence="2">Glycosyltransferase family 4 protein</fullName>
    </submittedName>
</protein>
<gene>
    <name evidence="2" type="ORF">OO013_00950</name>
</gene>
<keyword evidence="3" id="KW-1185">Reference proteome</keyword>
<dbReference type="PANTHER" id="PTHR45947:SF3">
    <property type="entry name" value="SULFOQUINOVOSYL TRANSFERASE SQD2"/>
    <property type="match status" value="1"/>
</dbReference>
<name>A0ABT3RM24_9BACT</name>
<feature type="domain" description="Glycosyltransferase subfamily 4-like N-terminal" evidence="1">
    <location>
        <begin position="16"/>
        <end position="231"/>
    </location>
</feature>
<evidence type="ECO:0000259" key="1">
    <source>
        <dbReference type="Pfam" id="PF13439"/>
    </source>
</evidence>
<dbReference type="InterPro" id="IPR028098">
    <property type="entry name" value="Glyco_trans_4-like_N"/>
</dbReference>
<comment type="caution">
    <text evidence="2">The sequence shown here is derived from an EMBL/GenBank/DDBJ whole genome shotgun (WGS) entry which is preliminary data.</text>
</comment>
<dbReference type="EMBL" id="JAPFQN010000001">
    <property type="protein sequence ID" value="MCX2742408.1"/>
    <property type="molecule type" value="Genomic_DNA"/>
</dbReference>